<organism evidence="8 9">
    <name type="scientific">Oryzias melastigma</name>
    <name type="common">Marine medaka</name>
    <dbReference type="NCBI Taxonomy" id="30732"/>
    <lineage>
        <taxon>Eukaryota</taxon>
        <taxon>Metazoa</taxon>
        <taxon>Chordata</taxon>
        <taxon>Craniata</taxon>
        <taxon>Vertebrata</taxon>
        <taxon>Euteleostomi</taxon>
        <taxon>Actinopterygii</taxon>
        <taxon>Neopterygii</taxon>
        <taxon>Teleostei</taxon>
        <taxon>Neoteleostei</taxon>
        <taxon>Acanthomorphata</taxon>
        <taxon>Ovalentaria</taxon>
        <taxon>Atherinomorphae</taxon>
        <taxon>Beloniformes</taxon>
        <taxon>Adrianichthyidae</taxon>
        <taxon>Oryziinae</taxon>
        <taxon>Oryzias</taxon>
    </lineage>
</organism>
<evidence type="ECO:0000259" key="7">
    <source>
        <dbReference type="Pfam" id="PF04547"/>
    </source>
</evidence>
<feature type="transmembrane region" description="Helical" evidence="6">
    <location>
        <begin position="295"/>
        <end position="313"/>
    </location>
</feature>
<keyword evidence="4 6" id="KW-1133">Transmembrane helix</keyword>
<comment type="caution">
    <text evidence="6">Lacks conserved residue(s) required for the propagation of feature annotation.</text>
</comment>
<accession>A0A3B3CQ28</accession>
<keyword evidence="3 6" id="KW-0812">Transmembrane</keyword>
<keyword evidence="9" id="KW-1185">Reference proteome</keyword>
<comment type="subcellular location">
    <subcellularLocation>
        <location evidence="1 6">Membrane</location>
        <topology evidence="1 6">Multi-pass membrane protein</topology>
    </subcellularLocation>
</comment>
<feature type="transmembrane region" description="Helical" evidence="6">
    <location>
        <begin position="30"/>
        <end position="53"/>
    </location>
</feature>
<evidence type="ECO:0000256" key="1">
    <source>
        <dbReference type="ARBA" id="ARBA00004141"/>
    </source>
</evidence>
<proteinExistence type="inferred from homology"/>
<feature type="domain" description="Anoctamin transmembrane" evidence="7">
    <location>
        <begin position="6"/>
        <end position="311"/>
    </location>
</feature>
<protein>
    <recommendedName>
        <fullName evidence="6">Anoctamin</fullName>
    </recommendedName>
</protein>
<evidence type="ECO:0000256" key="4">
    <source>
        <dbReference type="ARBA" id="ARBA00022989"/>
    </source>
</evidence>
<name>A0A3B3CQ28_ORYME</name>
<dbReference type="PaxDb" id="30732-ENSOMEP00000019973"/>
<evidence type="ECO:0000256" key="3">
    <source>
        <dbReference type="ARBA" id="ARBA00022692"/>
    </source>
</evidence>
<dbReference type="InterPro" id="IPR007632">
    <property type="entry name" value="Anoctamin"/>
</dbReference>
<dbReference type="STRING" id="30732.ENSOMEP00000019973"/>
<evidence type="ECO:0000256" key="5">
    <source>
        <dbReference type="ARBA" id="ARBA00023136"/>
    </source>
</evidence>
<feature type="transmembrane region" description="Helical" evidence="6">
    <location>
        <begin position="257"/>
        <end position="275"/>
    </location>
</feature>
<dbReference type="Pfam" id="PF04547">
    <property type="entry name" value="Anoctamin"/>
    <property type="match status" value="1"/>
</dbReference>
<evidence type="ECO:0000313" key="9">
    <source>
        <dbReference type="Proteomes" id="UP000261560"/>
    </source>
</evidence>
<evidence type="ECO:0000256" key="6">
    <source>
        <dbReference type="RuleBase" id="RU280814"/>
    </source>
</evidence>
<dbReference type="PANTHER" id="PTHR12308:SF37">
    <property type="entry name" value="ANOCTAMIN-9"/>
    <property type="match status" value="1"/>
</dbReference>
<reference evidence="8" key="2">
    <citation type="submission" date="2025-09" db="UniProtKB">
        <authorList>
            <consortium name="Ensembl"/>
        </authorList>
    </citation>
    <scope>IDENTIFICATION</scope>
</reference>
<evidence type="ECO:0000256" key="2">
    <source>
        <dbReference type="ARBA" id="ARBA00009671"/>
    </source>
</evidence>
<dbReference type="InterPro" id="IPR049452">
    <property type="entry name" value="Anoctamin_TM"/>
</dbReference>
<dbReference type="Proteomes" id="UP000261560">
    <property type="component" value="Unplaced"/>
</dbReference>
<keyword evidence="5 6" id="KW-0472">Membrane</keyword>
<dbReference type="AlphaFoldDB" id="A0A3B3CQ28"/>
<dbReference type="Ensembl" id="ENSOMET00000029319.1">
    <property type="protein sequence ID" value="ENSOMEP00000019973.1"/>
    <property type="gene ID" value="ENSOMEG00000021798.1"/>
</dbReference>
<dbReference type="GeneTree" id="ENSGT00940000158300"/>
<reference evidence="8" key="1">
    <citation type="submission" date="2025-08" db="UniProtKB">
        <authorList>
            <consortium name="Ensembl"/>
        </authorList>
    </citation>
    <scope>IDENTIFICATION</scope>
</reference>
<dbReference type="GO" id="GO:0005886">
    <property type="term" value="C:plasma membrane"/>
    <property type="evidence" value="ECO:0007669"/>
    <property type="project" value="TreeGrafter"/>
</dbReference>
<feature type="transmembrane region" description="Helical" evidence="6">
    <location>
        <begin position="147"/>
        <end position="173"/>
    </location>
</feature>
<sequence length="343" mass="39858">MGVISVTEKVYFILTKILYPNSRYDKEKSFTIMMFTFQFLTLFSSLFYVAFFLGRINGHPGNYVRIAGHRLEECHPSGCLTDLFIQMAVIMTLSQGINSIAEITKPKKNVDCWVKPCDYCLFKDWRKNHQLADTDGFSLFHEILEMVIQFSFITLFVAAFPLAPFMALINNIFEIRLDAIKMVQLERRLIPKKTNSIGVWANVLETIGVLAAISNGLVIGITSDFIPRLVYYYFYGPTPHITEVTQKCFIIQFNKSLFVYIFIPVVLLFFFSMVLYKQIPLYFRSEEDHSLTSHFWLVLAARLGFVIVFEVCLRRPAERAEEKERVRRQRRGIRVRKKRGKGG</sequence>
<comment type="similarity">
    <text evidence="2 6">Belongs to the anoctamin family.</text>
</comment>
<dbReference type="GO" id="GO:0005254">
    <property type="term" value="F:chloride channel activity"/>
    <property type="evidence" value="ECO:0007669"/>
    <property type="project" value="TreeGrafter"/>
</dbReference>
<evidence type="ECO:0000313" key="8">
    <source>
        <dbReference type="Ensembl" id="ENSOMEP00000019973.1"/>
    </source>
</evidence>
<dbReference type="PANTHER" id="PTHR12308">
    <property type="entry name" value="ANOCTAMIN"/>
    <property type="match status" value="1"/>
</dbReference>